<feature type="compositionally biased region" description="Basic and acidic residues" evidence="1">
    <location>
        <begin position="121"/>
        <end position="143"/>
    </location>
</feature>
<organism evidence="3 4">
    <name type="scientific">Pseudomonas deceptionensis</name>
    <dbReference type="NCBI Taxonomy" id="882211"/>
    <lineage>
        <taxon>Bacteria</taxon>
        <taxon>Pseudomonadati</taxon>
        <taxon>Pseudomonadota</taxon>
        <taxon>Gammaproteobacteria</taxon>
        <taxon>Pseudomonadales</taxon>
        <taxon>Pseudomonadaceae</taxon>
        <taxon>Pseudomonas</taxon>
    </lineage>
</organism>
<keyword evidence="4" id="KW-1185">Reference proteome</keyword>
<dbReference type="PATRIC" id="fig|882211.3.peg.295"/>
<evidence type="ECO:0000313" key="3">
    <source>
        <dbReference type="EMBL" id="SEE90926.1"/>
    </source>
</evidence>
<dbReference type="InterPro" id="IPR040480">
    <property type="entry name" value="DnaT_DNA_bind"/>
</dbReference>
<gene>
    <name evidence="3" type="ORF">SAMN04489800_2770</name>
</gene>
<dbReference type="RefSeq" id="WP_048358246.1">
    <property type="nucleotide sequence ID" value="NZ_FNUD01000002.1"/>
</dbReference>
<evidence type="ECO:0000313" key="4">
    <source>
        <dbReference type="Proteomes" id="UP000183613"/>
    </source>
</evidence>
<evidence type="ECO:0000259" key="2">
    <source>
        <dbReference type="Pfam" id="PF17948"/>
    </source>
</evidence>
<dbReference type="AlphaFoldDB" id="A0A0J6GEQ4"/>
<accession>A0A0J6GEQ4</accession>
<feature type="domain" description="DnaT DNA-binding" evidence="2">
    <location>
        <begin position="160"/>
        <end position="226"/>
    </location>
</feature>
<dbReference type="EMBL" id="FNUD01000002">
    <property type="protein sequence ID" value="SEE90926.1"/>
    <property type="molecule type" value="Genomic_DNA"/>
</dbReference>
<reference evidence="3" key="1">
    <citation type="submission" date="2016-10" db="EMBL/GenBank/DDBJ databases">
        <authorList>
            <person name="Varghese N."/>
            <person name="Submissions S."/>
        </authorList>
    </citation>
    <scope>NUCLEOTIDE SEQUENCE [LARGE SCALE GENOMIC DNA]</scope>
    <source>
        <strain evidence="3">LMG 25555</strain>
    </source>
</reference>
<dbReference type="OrthoDB" id="6107855at2"/>
<evidence type="ECO:0000256" key="1">
    <source>
        <dbReference type="SAM" id="MobiDB-lite"/>
    </source>
</evidence>
<comment type="caution">
    <text evidence="3">The sequence shown here is derived from an EMBL/GenBank/DDBJ whole genome shotgun (WGS) entry which is preliminary data.</text>
</comment>
<sequence>MARIRTIKPEFWTSEQVMECSPLARLLFIGVWNFCDDAGNHPMSAKTLKALVFPGDDITSAKVGELLAELSTNGLIDLYEVSGKEYLHVNGWKHQKIDRPTIKHPAYRLTIDADSASARRALAEEPPEPRRALTPGREGEYKGENPPNAHETFDPREMVAMTLDWLPDPETLKTYAVHVGLSGALFTPAVIALFTCHYEPKGVINTQAEWVSMLVKWVQRDQVKSAGTNVSRFPGKPRSDEPFDDENTDWLHQEATQ</sequence>
<dbReference type="Proteomes" id="UP000183613">
    <property type="component" value="Unassembled WGS sequence"/>
</dbReference>
<dbReference type="Gene3D" id="1.10.8.1180">
    <property type="match status" value="1"/>
</dbReference>
<protein>
    <recommendedName>
        <fullName evidence="2">DnaT DNA-binding domain-containing protein</fullName>
    </recommendedName>
</protein>
<dbReference type="Pfam" id="PF17948">
    <property type="entry name" value="DnaT"/>
    <property type="match status" value="1"/>
</dbReference>
<feature type="region of interest" description="Disordered" evidence="1">
    <location>
        <begin position="226"/>
        <end position="257"/>
    </location>
</feature>
<name>A0A0J6GEQ4_PSEDM</name>
<feature type="region of interest" description="Disordered" evidence="1">
    <location>
        <begin position="119"/>
        <end position="152"/>
    </location>
</feature>
<proteinExistence type="predicted"/>